<name>A0A0N4WRN5_HAEPC</name>
<sequence>MPASHFENGFQVHREHFEGVGIPGHREYHLRASTASTEMIQIENASIFPTLRNYEYLPVHTILPIVTLKACSIGSRLKMF</sequence>
<proteinExistence type="predicted"/>
<keyword evidence="2" id="KW-1185">Reference proteome</keyword>
<dbReference type="EMBL" id="UZAF01018465">
    <property type="protein sequence ID" value="VDO52042.1"/>
    <property type="molecule type" value="Genomic_DNA"/>
</dbReference>
<reference evidence="1 2" key="2">
    <citation type="submission" date="2018-11" db="EMBL/GenBank/DDBJ databases">
        <authorList>
            <consortium name="Pathogen Informatics"/>
        </authorList>
    </citation>
    <scope>NUCLEOTIDE SEQUENCE [LARGE SCALE GENOMIC DNA]</scope>
    <source>
        <strain evidence="1 2">MHpl1</strain>
    </source>
</reference>
<organism evidence="3">
    <name type="scientific">Haemonchus placei</name>
    <name type="common">Barber's pole worm</name>
    <dbReference type="NCBI Taxonomy" id="6290"/>
    <lineage>
        <taxon>Eukaryota</taxon>
        <taxon>Metazoa</taxon>
        <taxon>Ecdysozoa</taxon>
        <taxon>Nematoda</taxon>
        <taxon>Chromadorea</taxon>
        <taxon>Rhabditida</taxon>
        <taxon>Rhabditina</taxon>
        <taxon>Rhabditomorpha</taxon>
        <taxon>Strongyloidea</taxon>
        <taxon>Trichostrongylidae</taxon>
        <taxon>Haemonchus</taxon>
    </lineage>
</organism>
<reference evidence="3" key="1">
    <citation type="submission" date="2017-02" db="UniProtKB">
        <authorList>
            <consortium name="WormBaseParasite"/>
        </authorList>
    </citation>
    <scope>IDENTIFICATION</scope>
</reference>
<protein>
    <submittedName>
        <fullName evidence="1 3">Uncharacterized protein</fullName>
    </submittedName>
</protein>
<evidence type="ECO:0000313" key="1">
    <source>
        <dbReference type="EMBL" id="VDO52042.1"/>
    </source>
</evidence>
<dbReference type="Proteomes" id="UP000268014">
    <property type="component" value="Unassembled WGS sequence"/>
</dbReference>
<evidence type="ECO:0000313" key="2">
    <source>
        <dbReference type="Proteomes" id="UP000268014"/>
    </source>
</evidence>
<dbReference type="AlphaFoldDB" id="A0A0N4WRN5"/>
<accession>A0A0N4WRN5</accession>
<gene>
    <name evidence="1" type="ORF">HPLM_LOCUS14151</name>
</gene>
<evidence type="ECO:0000313" key="3">
    <source>
        <dbReference type="WBParaSite" id="HPLM_0001415901-mRNA-1"/>
    </source>
</evidence>
<dbReference type="WBParaSite" id="HPLM_0001415901-mRNA-1">
    <property type="protein sequence ID" value="HPLM_0001415901-mRNA-1"/>
    <property type="gene ID" value="HPLM_0001415901"/>
</dbReference>